<dbReference type="OrthoDB" id="532465at2759"/>
<keyword evidence="1" id="KW-1133">Transmembrane helix</keyword>
<feature type="transmembrane region" description="Helical" evidence="1">
    <location>
        <begin position="68"/>
        <end position="90"/>
    </location>
</feature>
<evidence type="ECO:0000313" key="2">
    <source>
        <dbReference type="EMBL" id="PNH12663.1"/>
    </source>
</evidence>
<name>A0A2J8AJI3_9CHLO</name>
<sequence>MQGLMTGWGVWYGFFLVIVILIMAVLGKTDAWTSTLQALCAALMSVSMNDADEWLSITRNPKYLSTASVNAALAGFIIMSAGVALVIIFLGMGGINVDFTVSVGGYKTTPVVMVQAREMVPSTVMTTAVAAQELLDSAIAAAEEMPGVVQDEEWAPIS</sequence>
<organism evidence="2 3">
    <name type="scientific">Tetrabaena socialis</name>
    <dbReference type="NCBI Taxonomy" id="47790"/>
    <lineage>
        <taxon>Eukaryota</taxon>
        <taxon>Viridiplantae</taxon>
        <taxon>Chlorophyta</taxon>
        <taxon>core chlorophytes</taxon>
        <taxon>Chlorophyceae</taxon>
        <taxon>CS clade</taxon>
        <taxon>Chlamydomonadales</taxon>
        <taxon>Tetrabaenaceae</taxon>
        <taxon>Tetrabaena</taxon>
    </lineage>
</organism>
<evidence type="ECO:0000256" key="1">
    <source>
        <dbReference type="SAM" id="Phobius"/>
    </source>
</evidence>
<keyword evidence="1" id="KW-0472">Membrane</keyword>
<keyword evidence="3" id="KW-1185">Reference proteome</keyword>
<keyword evidence="1" id="KW-0812">Transmembrane</keyword>
<feature type="transmembrane region" description="Helical" evidence="1">
    <location>
        <begin position="6"/>
        <end position="26"/>
    </location>
</feature>
<proteinExistence type="predicted"/>
<gene>
    <name evidence="2" type="ORF">TSOC_000359</name>
</gene>
<protein>
    <submittedName>
        <fullName evidence="2">Uncharacterized protein</fullName>
    </submittedName>
</protein>
<dbReference type="Proteomes" id="UP000236333">
    <property type="component" value="Unassembled WGS sequence"/>
</dbReference>
<comment type="caution">
    <text evidence="2">The sequence shown here is derived from an EMBL/GenBank/DDBJ whole genome shotgun (WGS) entry which is preliminary data.</text>
</comment>
<reference evidence="2 3" key="1">
    <citation type="journal article" date="2017" name="Mol. Biol. Evol.">
        <title>The 4-celled Tetrabaena socialis nuclear genome reveals the essential components for genetic control of cell number at the origin of multicellularity in the volvocine lineage.</title>
        <authorList>
            <person name="Featherston J."/>
            <person name="Arakaki Y."/>
            <person name="Hanschen E.R."/>
            <person name="Ferris P.J."/>
            <person name="Michod R.E."/>
            <person name="Olson B.J.S.C."/>
            <person name="Nozaki H."/>
            <person name="Durand P.M."/>
        </authorList>
    </citation>
    <scope>NUCLEOTIDE SEQUENCE [LARGE SCALE GENOMIC DNA]</scope>
    <source>
        <strain evidence="2 3">NIES-571</strain>
    </source>
</reference>
<evidence type="ECO:0000313" key="3">
    <source>
        <dbReference type="Proteomes" id="UP000236333"/>
    </source>
</evidence>
<dbReference type="AlphaFoldDB" id="A0A2J8AJI3"/>
<accession>A0A2J8AJI3</accession>
<dbReference type="EMBL" id="PGGS01000005">
    <property type="protein sequence ID" value="PNH12663.1"/>
    <property type="molecule type" value="Genomic_DNA"/>
</dbReference>